<keyword evidence="1" id="KW-1133">Transmembrane helix</keyword>
<evidence type="ECO:0000313" key="3">
    <source>
        <dbReference type="Proteomes" id="UP000199512"/>
    </source>
</evidence>
<dbReference type="STRING" id="215200.SAMN05216454_10913"/>
<proteinExistence type="predicted"/>
<feature type="transmembrane region" description="Helical" evidence="1">
    <location>
        <begin position="27"/>
        <end position="46"/>
    </location>
</feature>
<dbReference type="AlphaFoldDB" id="A0A1H8IUG4"/>
<dbReference type="Proteomes" id="UP000199512">
    <property type="component" value="Unassembled WGS sequence"/>
</dbReference>
<keyword evidence="3" id="KW-1185">Reference proteome</keyword>
<accession>A0A1H8IUG4</accession>
<keyword evidence="1" id="KW-0472">Membrane</keyword>
<dbReference type="EMBL" id="FODF01000009">
    <property type="protein sequence ID" value="SEN71328.1"/>
    <property type="molecule type" value="Genomic_DNA"/>
</dbReference>
<gene>
    <name evidence="2" type="ORF">SAMN05216454_10913</name>
</gene>
<evidence type="ECO:0000256" key="1">
    <source>
        <dbReference type="SAM" id="Phobius"/>
    </source>
</evidence>
<sequence length="116" mass="13484">MTILSICLSEKTTIAISLKECFSNIRVSYSIIGATFITVLTLTNRYKEEKVEVSVKWSITLAIINTIIFYFVCCYNILGFSEEIYKPLMLVCIIFIANLYKKVRKDYLNILKKFKE</sequence>
<name>A0A1H8IUG4_9FIRM</name>
<reference evidence="2 3" key="1">
    <citation type="submission" date="2016-10" db="EMBL/GenBank/DDBJ databases">
        <authorList>
            <person name="de Groot N.N."/>
        </authorList>
    </citation>
    <scope>NUCLEOTIDE SEQUENCE [LARGE SCALE GENOMIC DNA]</scope>
    <source>
        <strain evidence="2 3">Calf135</strain>
    </source>
</reference>
<evidence type="ECO:0000313" key="2">
    <source>
        <dbReference type="EMBL" id="SEN71328.1"/>
    </source>
</evidence>
<organism evidence="2 3">
    <name type="scientific">Peptostreptococcus russellii</name>
    <dbReference type="NCBI Taxonomy" id="215200"/>
    <lineage>
        <taxon>Bacteria</taxon>
        <taxon>Bacillati</taxon>
        <taxon>Bacillota</taxon>
        <taxon>Clostridia</taxon>
        <taxon>Peptostreptococcales</taxon>
        <taxon>Peptostreptococcaceae</taxon>
        <taxon>Peptostreptococcus</taxon>
    </lineage>
</organism>
<feature type="transmembrane region" description="Helical" evidence="1">
    <location>
        <begin position="58"/>
        <end position="78"/>
    </location>
</feature>
<keyword evidence="1" id="KW-0812">Transmembrane</keyword>
<protein>
    <submittedName>
        <fullName evidence="2">Uncharacterized protein</fullName>
    </submittedName>
</protein>